<dbReference type="GeneID" id="113709695"/>
<dbReference type="GO" id="GO:0016628">
    <property type="term" value="F:oxidoreductase activity, acting on the CH-CH group of donors, NAD or NADP as acceptor"/>
    <property type="evidence" value="ECO:0007669"/>
    <property type="project" value="InterPro"/>
</dbReference>
<reference evidence="5" key="2">
    <citation type="submission" date="2025-04" db="UniProtKB">
        <authorList>
            <consortium name="RefSeq"/>
        </authorList>
    </citation>
    <scope>IDENTIFICATION</scope>
    <source>
        <tissue evidence="5 6">Leaves</tissue>
    </source>
</reference>
<keyword evidence="3" id="KW-1133">Transmembrane helix</keyword>
<feature type="transmembrane region" description="Helical" evidence="3">
    <location>
        <begin position="76"/>
        <end position="103"/>
    </location>
</feature>
<dbReference type="OrthoDB" id="48317at2759"/>
<dbReference type="InterPro" id="IPR044626">
    <property type="entry name" value="AOR-like"/>
</dbReference>
<organism evidence="4 5">
    <name type="scientific">Coffea arabica</name>
    <name type="common">Arabian coffee</name>
    <dbReference type="NCBI Taxonomy" id="13443"/>
    <lineage>
        <taxon>Eukaryota</taxon>
        <taxon>Viridiplantae</taxon>
        <taxon>Streptophyta</taxon>
        <taxon>Embryophyta</taxon>
        <taxon>Tracheophyta</taxon>
        <taxon>Spermatophyta</taxon>
        <taxon>Magnoliopsida</taxon>
        <taxon>eudicotyledons</taxon>
        <taxon>Gunneridae</taxon>
        <taxon>Pentapetalae</taxon>
        <taxon>asterids</taxon>
        <taxon>lamiids</taxon>
        <taxon>Gentianales</taxon>
        <taxon>Rubiaceae</taxon>
        <taxon>Ixoroideae</taxon>
        <taxon>Gardenieae complex</taxon>
        <taxon>Bertiereae - Coffeeae clade</taxon>
        <taxon>Coffeeae</taxon>
        <taxon>Coffea</taxon>
    </lineage>
</organism>
<keyword evidence="4" id="KW-1185">Reference proteome</keyword>
<evidence type="ECO:0000256" key="1">
    <source>
        <dbReference type="ARBA" id="ARBA00010371"/>
    </source>
</evidence>
<gene>
    <name evidence="5 6" type="primary">LOC113709695</name>
</gene>
<dbReference type="Gene3D" id="3.40.50.720">
    <property type="entry name" value="NAD(P)-binding Rossmann-like Domain"/>
    <property type="match status" value="1"/>
</dbReference>
<sequence>MLMNSRWGMKYSETFTSMFVPKGMWVTGGIPTVEEKVLASKPKNLSFAEAASLPVAVEIAYGGLESAGLSTGKSLLVLGGAGGVGSFIIQVYAAATIFLVPFLERKGNFLRIGNDSDRLSPIESISALVGNEPKNEGLLSATSFSHSKLLRVRTATAKLFFLQNLFFKLIVLIAVVLYVSDCNAKIHKELSK</sequence>
<dbReference type="AlphaFoldDB" id="A0A6P6UC45"/>
<feature type="transmembrane region" description="Helical" evidence="3">
    <location>
        <begin position="159"/>
        <end position="179"/>
    </location>
</feature>
<reference evidence="4" key="1">
    <citation type="journal article" date="2025" name="Foods">
        <title>Unveiling the Microbial Signatures of Arabica Coffee Cherries: Insights into Ripeness Specific Diversity, Functional Traits, and Implications for Quality and Safety.</title>
        <authorList>
            <consortium name="RefSeq"/>
            <person name="Tenea G.N."/>
            <person name="Cifuentes V."/>
            <person name="Reyes P."/>
            <person name="Cevallos-Vallejos M."/>
        </authorList>
    </citation>
    <scope>NUCLEOTIDE SEQUENCE [LARGE SCALE GENOMIC DNA]</scope>
</reference>
<dbReference type="Gene3D" id="3.90.180.10">
    <property type="entry name" value="Medium-chain alcohol dehydrogenases, catalytic domain"/>
    <property type="match status" value="1"/>
</dbReference>
<keyword evidence="3" id="KW-0812">Transmembrane</keyword>
<dbReference type="RefSeq" id="XP_027088335.1">
    <property type="nucleotide sequence ID" value="XM_027232534.1"/>
</dbReference>
<dbReference type="RefSeq" id="XP_071922480.1">
    <property type="nucleotide sequence ID" value="XM_072066379.1"/>
</dbReference>
<dbReference type="PANTHER" id="PTHR44573">
    <property type="entry name" value="NADPH-DEPENDENT ALKENAL/ONE OXIDOREDUCTASE, CHLOROPLASTIC"/>
    <property type="match status" value="1"/>
</dbReference>
<evidence type="ECO:0000313" key="6">
    <source>
        <dbReference type="RefSeq" id="XP_071922480.1"/>
    </source>
</evidence>
<dbReference type="Proteomes" id="UP001652660">
    <property type="component" value="Chromosome 9e"/>
</dbReference>
<comment type="similarity">
    <text evidence="1">Belongs to the zinc-containing alcohol dehydrogenase family. Quinone oxidoreductase subfamily.</text>
</comment>
<dbReference type="SUPFAM" id="SSF51735">
    <property type="entry name" value="NAD(P)-binding Rossmann-fold domains"/>
    <property type="match status" value="1"/>
</dbReference>
<accession>A0A6P6UC45</accession>
<keyword evidence="2" id="KW-0560">Oxidoreductase</keyword>
<proteinExistence type="inferred from homology"/>
<dbReference type="PANTHER" id="PTHR44573:SF1">
    <property type="entry name" value="NADPH-DEPENDENT ALKENAL_ONE OXIDOREDUCTASE, CHLOROPLASTIC"/>
    <property type="match status" value="1"/>
</dbReference>
<protein>
    <submittedName>
        <fullName evidence="5">Uncharacterized protein LOC113709695 isoform X1</fullName>
    </submittedName>
    <submittedName>
        <fullName evidence="6">Uncharacterized protein isoform X1</fullName>
    </submittedName>
</protein>
<evidence type="ECO:0000256" key="2">
    <source>
        <dbReference type="ARBA" id="ARBA00023002"/>
    </source>
</evidence>
<keyword evidence="3" id="KW-0472">Membrane</keyword>
<name>A0A6P6UC45_COFAR</name>
<evidence type="ECO:0000313" key="4">
    <source>
        <dbReference type="Proteomes" id="UP001652660"/>
    </source>
</evidence>
<dbReference type="InterPro" id="IPR036291">
    <property type="entry name" value="NAD(P)-bd_dom_sf"/>
</dbReference>
<evidence type="ECO:0000313" key="5">
    <source>
        <dbReference type="RefSeq" id="XP_027088335.1"/>
    </source>
</evidence>
<evidence type="ECO:0000256" key="3">
    <source>
        <dbReference type="SAM" id="Phobius"/>
    </source>
</evidence>